<dbReference type="AlphaFoldDB" id="A0A7M6DQG6"/>
<dbReference type="EnsemblMetazoa" id="CLYHEMT022446.1">
    <property type="protein sequence ID" value="CLYHEMP022446.1"/>
    <property type="gene ID" value="CLYHEMG022446"/>
</dbReference>
<name>A0A7M6DQG6_9CNID</name>
<evidence type="ECO:0000256" key="2">
    <source>
        <dbReference type="ARBA" id="ARBA00004394"/>
    </source>
</evidence>
<evidence type="ECO:0000256" key="5">
    <source>
        <dbReference type="ARBA" id="ARBA00023034"/>
    </source>
</evidence>
<keyword evidence="3 8" id="KW-0812">Transmembrane</keyword>
<feature type="compositionally biased region" description="Basic residues" evidence="7">
    <location>
        <begin position="80"/>
        <end position="89"/>
    </location>
</feature>
<dbReference type="PANTHER" id="PTHR16133:SF0">
    <property type="entry name" value="ZINC_IRON REGULATED TRANSPORTER-RELATED PROTEIN 102B, ISOFORM E"/>
    <property type="match status" value="1"/>
</dbReference>
<dbReference type="PANTHER" id="PTHR16133">
    <property type="entry name" value="SOLUTE CARRIER FAMILY 39 ZINC TRANSPORTER , MEMBER 9-RELATED"/>
    <property type="match status" value="1"/>
</dbReference>
<keyword evidence="10" id="KW-1185">Reference proteome</keyword>
<evidence type="ECO:0000256" key="8">
    <source>
        <dbReference type="SAM" id="Phobius"/>
    </source>
</evidence>
<evidence type="ECO:0000256" key="1">
    <source>
        <dbReference type="ARBA" id="ARBA00004127"/>
    </source>
</evidence>
<dbReference type="InterPro" id="IPR045891">
    <property type="entry name" value="ZIP9"/>
</dbReference>
<feature type="transmembrane region" description="Helical" evidence="8">
    <location>
        <begin position="38"/>
        <end position="55"/>
    </location>
</feature>
<reference evidence="9" key="1">
    <citation type="submission" date="2021-01" db="UniProtKB">
        <authorList>
            <consortium name="EnsemblMetazoa"/>
        </authorList>
    </citation>
    <scope>IDENTIFICATION</scope>
</reference>
<sequence>MEPATRLFWLSFSMLIGCYIFGSIPLTLSFTERNMRSVSIGGAGLIVGTALSVIIPEGVHAMYDSVLPHNHGHGHESHAHGHAHTHQKRSLQQTNEQKQLIIDNNSPSGAWENFNSRLPGLPEVELHSMIGISLSLGFIFMLLVDQLFGGGHSHGGSDGGNRKSATATLGLLVHAAADGIALGAAASTTRSDIEMIVFFAIMLHKAPAAFGLSSFLLHENMERNRIRKHLLAFSLAAPIFSMLTYYGLSASGKQTFTSYNGTGLAMLFSAGTFLYVATVHILPELLSQPSNSLDNSSQTHGKLTRKELCYLVIGIFTPVILGLYHKH</sequence>
<keyword evidence="6 8" id="KW-0472">Membrane</keyword>
<dbReference type="GO" id="GO:0000139">
    <property type="term" value="C:Golgi membrane"/>
    <property type="evidence" value="ECO:0007669"/>
    <property type="project" value="UniProtKB-SubCell"/>
</dbReference>
<evidence type="ECO:0000256" key="6">
    <source>
        <dbReference type="ARBA" id="ARBA00023136"/>
    </source>
</evidence>
<feature type="transmembrane region" description="Helical" evidence="8">
    <location>
        <begin position="196"/>
        <end position="217"/>
    </location>
</feature>
<dbReference type="PROSITE" id="PS51257">
    <property type="entry name" value="PROKAR_LIPOPROTEIN"/>
    <property type="match status" value="1"/>
</dbReference>
<dbReference type="Pfam" id="PF02535">
    <property type="entry name" value="Zip"/>
    <property type="match status" value="1"/>
</dbReference>
<evidence type="ECO:0000256" key="4">
    <source>
        <dbReference type="ARBA" id="ARBA00022989"/>
    </source>
</evidence>
<comment type="subcellular location">
    <subcellularLocation>
        <location evidence="1">Endomembrane system</location>
        <topology evidence="1">Multi-pass membrane protein</topology>
    </subcellularLocation>
    <subcellularLocation>
        <location evidence="2">Golgi apparatus membrane</location>
    </subcellularLocation>
</comment>
<feature type="transmembrane region" description="Helical" evidence="8">
    <location>
        <begin position="6"/>
        <end position="26"/>
    </location>
</feature>
<feature type="transmembrane region" description="Helical" evidence="8">
    <location>
        <begin position="268"/>
        <end position="287"/>
    </location>
</feature>
<accession>A0A7M6DQG6</accession>
<dbReference type="OrthoDB" id="19859at2759"/>
<evidence type="ECO:0000313" key="10">
    <source>
        <dbReference type="Proteomes" id="UP000594262"/>
    </source>
</evidence>
<keyword evidence="5" id="KW-0333">Golgi apparatus</keyword>
<evidence type="ECO:0000256" key="7">
    <source>
        <dbReference type="SAM" id="MobiDB-lite"/>
    </source>
</evidence>
<dbReference type="InterPro" id="IPR003689">
    <property type="entry name" value="ZIP"/>
</dbReference>
<dbReference type="Proteomes" id="UP000594262">
    <property type="component" value="Unplaced"/>
</dbReference>
<proteinExistence type="predicted"/>
<dbReference type="RefSeq" id="XP_066918870.1">
    <property type="nucleotide sequence ID" value="XM_067062769.1"/>
</dbReference>
<protein>
    <submittedName>
        <fullName evidence="9">Uncharacterized protein</fullName>
    </submittedName>
</protein>
<feature type="transmembrane region" description="Helical" evidence="8">
    <location>
        <begin position="126"/>
        <end position="144"/>
    </location>
</feature>
<feature type="region of interest" description="Disordered" evidence="7">
    <location>
        <begin position="66"/>
        <end position="94"/>
    </location>
</feature>
<organism evidence="9 10">
    <name type="scientific">Clytia hemisphaerica</name>
    <dbReference type="NCBI Taxonomy" id="252671"/>
    <lineage>
        <taxon>Eukaryota</taxon>
        <taxon>Metazoa</taxon>
        <taxon>Cnidaria</taxon>
        <taxon>Hydrozoa</taxon>
        <taxon>Hydroidolina</taxon>
        <taxon>Leptothecata</taxon>
        <taxon>Obeliida</taxon>
        <taxon>Clytiidae</taxon>
        <taxon>Clytia</taxon>
    </lineage>
</organism>
<dbReference type="GO" id="GO:0046873">
    <property type="term" value="F:metal ion transmembrane transporter activity"/>
    <property type="evidence" value="ECO:0007669"/>
    <property type="project" value="InterPro"/>
</dbReference>
<evidence type="ECO:0000313" key="9">
    <source>
        <dbReference type="EnsemblMetazoa" id="CLYHEMP022446.1"/>
    </source>
</evidence>
<feature type="transmembrane region" description="Helical" evidence="8">
    <location>
        <begin position="308"/>
        <end position="325"/>
    </location>
</feature>
<dbReference type="GO" id="GO:0006829">
    <property type="term" value="P:zinc ion transport"/>
    <property type="evidence" value="ECO:0007669"/>
    <property type="project" value="InterPro"/>
</dbReference>
<evidence type="ECO:0000256" key="3">
    <source>
        <dbReference type="ARBA" id="ARBA00022692"/>
    </source>
</evidence>
<feature type="transmembrane region" description="Helical" evidence="8">
    <location>
        <begin position="229"/>
        <end position="248"/>
    </location>
</feature>
<dbReference type="GeneID" id="136806208"/>
<keyword evidence="4 8" id="KW-1133">Transmembrane helix</keyword>